<dbReference type="GO" id="GO:0003700">
    <property type="term" value="F:DNA-binding transcription factor activity"/>
    <property type="evidence" value="ECO:0007669"/>
    <property type="project" value="InterPro"/>
</dbReference>
<dbReference type="PANTHER" id="PTHR43280">
    <property type="entry name" value="ARAC-FAMILY TRANSCRIPTIONAL REGULATOR"/>
    <property type="match status" value="1"/>
</dbReference>
<dbReference type="InterPro" id="IPR018060">
    <property type="entry name" value="HTH_AraC"/>
</dbReference>
<evidence type="ECO:0000256" key="1">
    <source>
        <dbReference type="ARBA" id="ARBA00023015"/>
    </source>
</evidence>
<dbReference type="InterPro" id="IPR003313">
    <property type="entry name" value="AraC-bd"/>
</dbReference>
<dbReference type="SUPFAM" id="SSF51215">
    <property type="entry name" value="Regulatory protein AraC"/>
    <property type="match status" value="1"/>
</dbReference>
<dbReference type="CDD" id="cd02208">
    <property type="entry name" value="cupin_RmlC-like"/>
    <property type="match status" value="1"/>
</dbReference>
<dbReference type="Pfam" id="PF02311">
    <property type="entry name" value="AraC_binding"/>
    <property type="match status" value="1"/>
</dbReference>
<dbReference type="InterPro" id="IPR009057">
    <property type="entry name" value="Homeodomain-like_sf"/>
</dbReference>
<dbReference type="GO" id="GO:0043565">
    <property type="term" value="F:sequence-specific DNA binding"/>
    <property type="evidence" value="ECO:0007669"/>
    <property type="project" value="InterPro"/>
</dbReference>
<evidence type="ECO:0000313" key="6">
    <source>
        <dbReference type="Proteomes" id="UP000247476"/>
    </source>
</evidence>
<dbReference type="RefSeq" id="WP_110843500.1">
    <property type="nucleotide sequence ID" value="NZ_QJVJ01000018.1"/>
</dbReference>
<name>A0A2V5JUX2_9BACL</name>
<dbReference type="Pfam" id="PF12833">
    <property type="entry name" value="HTH_18"/>
    <property type="match status" value="1"/>
</dbReference>
<proteinExistence type="predicted"/>
<dbReference type="SUPFAM" id="SSF46689">
    <property type="entry name" value="Homeodomain-like"/>
    <property type="match status" value="1"/>
</dbReference>
<gene>
    <name evidence="5" type="ORF">DLM86_28705</name>
</gene>
<dbReference type="EMBL" id="QJVJ01000018">
    <property type="protein sequence ID" value="PYI50485.1"/>
    <property type="molecule type" value="Genomic_DNA"/>
</dbReference>
<accession>A0A2V5JUX2</accession>
<dbReference type="InterPro" id="IPR014710">
    <property type="entry name" value="RmlC-like_jellyroll"/>
</dbReference>
<dbReference type="SMART" id="SM00342">
    <property type="entry name" value="HTH_ARAC"/>
    <property type="match status" value="1"/>
</dbReference>
<sequence length="307" mass="35283">MAIHYAMSRSAFLDVKWAALHTVRESFSLEQHYNPYFELIAVTEGPVHLQAEEEKVVLHAGDTFLLRPWERHKGWNPAAQGGEFYWVQFAATPEPRPFDFAKDRLPVGLEAPHGPSDLRTVPAYRDETMIVPRRFRSSGRFHLLGLFEQLVREMDEAKGYYRYRSSLLLGTMLERLASDLLGHVRQETTLPASYVTYRSLVSLLDNQYPSSLTRETLEAQLDRKYEYLCGVFKKYAGMTIGAYVRHLRVQRAQYLLQATEDSVQSIAAEVGIADPFTFSKLFKKLVGRSPADYRNEIRNKPRCPDEG</sequence>
<keyword evidence="1" id="KW-0805">Transcription regulation</keyword>
<dbReference type="PROSITE" id="PS00041">
    <property type="entry name" value="HTH_ARAC_FAMILY_1"/>
    <property type="match status" value="1"/>
</dbReference>
<dbReference type="PANTHER" id="PTHR43280:SF30">
    <property type="entry name" value="MMSAB OPERON REGULATORY PROTEIN"/>
    <property type="match status" value="1"/>
</dbReference>
<dbReference type="Gene3D" id="2.60.120.10">
    <property type="entry name" value="Jelly Rolls"/>
    <property type="match status" value="1"/>
</dbReference>
<dbReference type="OrthoDB" id="9807321at2"/>
<evidence type="ECO:0000313" key="5">
    <source>
        <dbReference type="EMBL" id="PYI50485.1"/>
    </source>
</evidence>
<protein>
    <recommendedName>
        <fullName evidence="4">HTH araC/xylS-type domain-containing protein</fullName>
    </recommendedName>
</protein>
<reference evidence="5 6" key="1">
    <citation type="submission" date="2018-05" db="EMBL/GenBank/DDBJ databases">
        <title>Paenibacillus flagellatus sp. nov., isolated from selenium mineral soil.</title>
        <authorList>
            <person name="Dai X."/>
        </authorList>
    </citation>
    <scope>NUCLEOTIDE SEQUENCE [LARGE SCALE GENOMIC DNA]</scope>
    <source>
        <strain evidence="5 6">DXL2</strain>
    </source>
</reference>
<evidence type="ECO:0000259" key="4">
    <source>
        <dbReference type="PROSITE" id="PS01124"/>
    </source>
</evidence>
<dbReference type="InterPro" id="IPR018062">
    <property type="entry name" value="HTH_AraC-typ_CS"/>
</dbReference>
<keyword evidence="3" id="KW-0804">Transcription</keyword>
<dbReference type="AlphaFoldDB" id="A0A2V5JUX2"/>
<dbReference type="InterPro" id="IPR037923">
    <property type="entry name" value="HTH-like"/>
</dbReference>
<feature type="domain" description="HTH araC/xylS-type" evidence="4">
    <location>
        <begin position="198"/>
        <end position="296"/>
    </location>
</feature>
<comment type="caution">
    <text evidence="5">The sequence shown here is derived from an EMBL/GenBank/DDBJ whole genome shotgun (WGS) entry which is preliminary data.</text>
</comment>
<evidence type="ECO:0000256" key="2">
    <source>
        <dbReference type="ARBA" id="ARBA00023125"/>
    </source>
</evidence>
<dbReference type="Gene3D" id="1.10.10.60">
    <property type="entry name" value="Homeodomain-like"/>
    <property type="match status" value="2"/>
</dbReference>
<keyword evidence="2" id="KW-0238">DNA-binding</keyword>
<dbReference type="Proteomes" id="UP000247476">
    <property type="component" value="Unassembled WGS sequence"/>
</dbReference>
<organism evidence="5 6">
    <name type="scientific">Paenibacillus flagellatus</name>
    <dbReference type="NCBI Taxonomy" id="2211139"/>
    <lineage>
        <taxon>Bacteria</taxon>
        <taxon>Bacillati</taxon>
        <taxon>Bacillota</taxon>
        <taxon>Bacilli</taxon>
        <taxon>Bacillales</taxon>
        <taxon>Paenibacillaceae</taxon>
        <taxon>Paenibacillus</taxon>
    </lineage>
</organism>
<dbReference type="PROSITE" id="PS01124">
    <property type="entry name" value="HTH_ARAC_FAMILY_2"/>
    <property type="match status" value="1"/>
</dbReference>
<keyword evidence="6" id="KW-1185">Reference proteome</keyword>
<evidence type="ECO:0000256" key="3">
    <source>
        <dbReference type="ARBA" id="ARBA00023163"/>
    </source>
</evidence>